<feature type="region of interest" description="Disordered" evidence="3">
    <location>
        <begin position="478"/>
        <end position="708"/>
    </location>
</feature>
<dbReference type="SMART" id="SM00717">
    <property type="entry name" value="SANT"/>
    <property type="match status" value="1"/>
</dbReference>
<feature type="compositionally biased region" description="Basic and acidic residues" evidence="3">
    <location>
        <begin position="628"/>
        <end position="646"/>
    </location>
</feature>
<dbReference type="SUPFAM" id="SSF47370">
    <property type="entry name" value="Bromodomain"/>
    <property type="match status" value="1"/>
</dbReference>
<dbReference type="CDD" id="cd00167">
    <property type="entry name" value="SANT"/>
    <property type="match status" value="1"/>
</dbReference>
<feature type="compositionally biased region" description="Basic and acidic residues" evidence="3">
    <location>
        <begin position="201"/>
        <end position="219"/>
    </location>
</feature>
<dbReference type="AlphaFoldDB" id="A0ABC8UKP2"/>
<feature type="region of interest" description="Disordered" evidence="3">
    <location>
        <begin position="69"/>
        <end position="93"/>
    </location>
</feature>
<dbReference type="InterPro" id="IPR001487">
    <property type="entry name" value="Bromodomain"/>
</dbReference>
<dbReference type="Gene3D" id="1.20.920.10">
    <property type="entry name" value="Bromodomain-like"/>
    <property type="match status" value="1"/>
</dbReference>
<feature type="compositionally biased region" description="Basic and acidic residues" evidence="3">
    <location>
        <begin position="514"/>
        <end position="528"/>
    </location>
</feature>
<feature type="compositionally biased region" description="Basic and acidic residues" evidence="3">
    <location>
        <begin position="566"/>
        <end position="579"/>
    </location>
</feature>
<dbReference type="InterPro" id="IPR001005">
    <property type="entry name" value="SANT/Myb"/>
</dbReference>
<comment type="caution">
    <text evidence="5">The sequence shown here is derived from an EMBL/GenBank/DDBJ whole genome shotgun (WGS) entry which is preliminary data.</text>
</comment>
<name>A0ABC8UKP2_9AQUA</name>
<sequence length="708" mass="78172">MEKPDGTLETQPEAKWGTWEELLLACAVNRYGTDSWDSVAVEVQKRSSTSSTLNRLLTPSNCKRKYHDLKRRYTTPTDPNGDDFEDGDDKRTQTIPWLDELRKLRVAELKLELERYDLSIVSLQSKVKRLTEEREQSLRESGNEEERSDLKSVETESAEDEKSQSDNEPEKLSPGSGARKPVSGEESGRMNQSVDESNSTDPKEEDLKTVIERAEKGNEPDSGPGRTGSLKPVREDSCNGSSESVDKNPVLESVKVEPVSDSAELCESVAESEDGEEEGAKETSDVQSSASKSMKEGNDKLLCGSSSAGERENEGKSLAVEGTSVESPALVDFLERLRNHKLGSVFYSRLESQETPHYGNLIKQHMDLETVQTRLEEGWYADSKNKFYRDLQLLVNNAIVFFSKESSEFVAAVELRQLISKEKIQSNVELDLPAEKQTSVPLVSLPSKHDAEPSDSFLLKPKLSGPLIVCRKRSSIAAKASASSSEGDPKREQTAALAEEKPVLGWKKPNKSLVNEEEHKITKKRSSDRFASGSKISKGNSKTRTNTNPNKNLEANSDQNQVKGRSSGEHLDPKSEKKNNPTTSDVKKRSAANFLNRMKRGSSSNNGLLLETLKSSPLSAENNTKGGSEQKRNGNGKGDGRKDQVPKRTSGGRQVKQQGSPAKRSVGRPSKRAAAPPPPPPPVLGKRNRERVETEAVTSKQPKKRSRK</sequence>
<evidence type="ECO:0000256" key="1">
    <source>
        <dbReference type="ARBA" id="ARBA00023117"/>
    </source>
</evidence>
<evidence type="ECO:0000256" key="3">
    <source>
        <dbReference type="SAM" id="MobiDB-lite"/>
    </source>
</evidence>
<evidence type="ECO:0000259" key="4">
    <source>
        <dbReference type="PROSITE" id="PS50014"/>
    </source>
</evidence>
<dbReference type="Pfam" id="PF00439">
    <property type="entry name" value="Bromodomain"/>
    <property type="match status" value="1"/>
</dbReference>
<accession>A0ABC8UKP2</accession>
<evidence type="ECO:0000313" key="6">
    <source>
        <dbReference type="Proteomes" id="UP001642360"/>
    </source>
</evidence>
<dbReference type="InterPro" id="IPR036427">
    <property type="entry name" value="Bromodomain-like_sf"/>
</dbReference>
<feature type="domain" description="Bromo" evidence="4">
    <location>
        <begin position="338"/>
        <end position="409"/>
    </location>
</feature>
<feature type="compositionally biased region" description="Polar residues" evidence="3">
    <location>
        <begin position="534"/>
        <end position="564"/>
    </location>
</feature>
<feature type="compositionally biased region" description="Polar residues" evidence="3">
    <location>
        <begin position="601"/>
        <end position="627"/>
    </location>
</feature>
<evidence type="ECO:0000256" key="2">
    <source>
        <dbReference type="PROSITE-ProRule" id="PRU00035"/>
    </source>
</evidence>
<dbReference type="CDD" id="cd04369">
    <property type="entry name" value="Bromodomain"/>
    <property type="match status" value="1"/>
</dbReference>
<feature type="compositionally biased region" description="Basic and acidic residues" evidence="3">
    <location>
        <begin position="129"/>
        <end position="171"/>
    </location>
</feature>
<dbReference type="PANTHER" id="PTHR37888">
    <property type="entry name" value="DNA-BINDING BROMODOMAIN-CONTAINING PROTEIN"/>
    <property type="match status" value="1"/>
</dbReference>
<feature type="region of interest" description="Disordered" evidence="3">
    <location>
        <begin position="129"/>
        <end position="321"/>
    </location>
</feature>
<dbReference type="Pfam" id="PF00249">
    <property type="entry name" value="Myb_DNA-binding"/>
    <property type="match status" value="1"/>
</dbReference>
<evidence type="ECO:0000313" key="5">
    <source>
        <dbReference type="EMBL" id="CAK9181575.1"/>
    </source>
</evidence>
<dbReference type="SMART" id="SM00297">
    <property type="entry name" value="BROMO"/>
    <property type="match status" value="1"/>
</dbReference>
<feature type="compositionally biased region" description="Basic and acidic residues" evidence="3">
    <location>
        <begin position="487"/>
        <end position="502"/>
    </location>
</feature>
<keyword evidence="1 2" id="KW-0103">Bromodomain</keyword>
<reference evidence="5 6" key="1">
    <citation type="submission" date="2024-02" db="EMBL/GenBank/DDBJ databases">
        <authorList>
            <person name="Vignale AGUSTIN F."/>
            <person name="Sosa J E."/>
            <person name="Modenutti C."/>
        </authorList>
    </citation>
    <scope>NUCLEOTIDE SEQUENCE [LARGE SCALE GENOMIC DNA]</scope>
</reference>
<feature type="compositionally biased region" description="Polar residues" evidence="3">
    <location>
        <begin position="651"/>
        <end position="660"/>
    </location>
</feature>
<dbReference type="PROSITE" id="PS50014">
    <property type="entry name" value="BROMODOMAIN_2"/>
    <property type="match status" value="1"/>
</dbReference>
<dbReference type="PANTHER" id="PTHR37888:SF11">
    <property type="entry name" value="DNA-BINDING BROMODOMAIN-CONTAINING PROTEIN"/>
    <property type="match status" value="1"/>
</dbReference>
<feature type="compositionally biased region" description="Polar residues" evidence="3">
    <location>
        <begin position="189"/>
        <end position="200"/>
    </location>
</feature>
<organism evidence="5 6">
    <name type="scientific">Ilex paraguariensis</name>
    <name type="common">yerba mate</name>
    <dbReference type="NCBI Taxonomy" id="185542"/>
    <lineage>
        <taxon>Eukaryota</taxon>
        <taxon>Viridiplantae</taxon>
        <taxon>Streptophyta</taxon>
        <taxon>Embryophyta</taxon>
        <taxon>Tracheophyta</taxon>
        <taxon>Spermatophyta</taxon>
        <taxon>Magnoliopsida</taxon>
        <taxon>eudicotyledons</taxon>
        <taxon>Gunneridae</taxon>
        <taxon>Pentapetalae</taxon>
        <taxon>asterids</taxon>
        <taxon>campanulids</taxon>
        <taxon>Aquifoliales</taxon>
        <taxon>Aquifoliaceae</taxon>
        <taxon>Ilex</taxon>
    </lineage>
</organism>
<dbReference type="Proteomes" id="UP001642360">
    <property type="component" value="Unassembled WGS sequence"/>
</dbReference>
<gene>
    <name evidence="5" type="ORF">ILEXP_LOCUS51651</name>
</gene>
<keyword evidence="6" id="KW-1185">Reference proteome</keyword>
<protein>
    <recommendedName>
        <fullName evidence="4">Bromo domain-containing protein</fullName>
    </recommendedName>
</protein>
<dbReference type="EMBL" id="CAUOFW020008091">
    <property type="protein sequence ID" value="CAK9181575.1"/>
    <property type="molecule type" value="Genomic_DNA"/>
</dbReference>
<proteinExistence type="predicted"/>